<protein>
    <submittedName>
        <fullName evidence="1">Uncharacterized protein</fullName>
    </submittedName>
</protein>
<dbReference type="AlphaFoldDB" id="A0A645CF42"/>
<evidence type="ECO:0000313" key="1">
    <source>
        <dbReference type="EMBL" id="MPM75589.1"/>
    </source>
</evidence>
<gene>
    <name evidence="1" type="ORF">SDC9_122583</name>
</gene>
<reference evidence="1" key="1">
    <citation type="submission" date="2019-08" db="EMBL/GenBank/DDBJ databases">
        <authorList>
            <person name="Kucharzyk K."/>
            <person name="Murdoch R.W."/>
            <person name="Higgins S."/>
            <person name="Loffler F."/>
        </authorList>
    </citation>
    <scope>NUCLEOTIDE SEQUENCE</scope>
</reference>
<comment type="caution">
    <text evidence="1">The sequence shown here is derived from an EMBL/GenBank/DDBJ whole genome shotgun (WGS) entry which is preliminary data.</text>
</comment>
<accession>A0A645CF42</accession>
<dbReference type="EMBL" id="VSSQ01026728">
    <property type="protein sequence ID" value="MPM75589.1"/>
    <property type="molecule type" value="Genomic_DNA"/>
</dbReference>
<organism evidence="1">
    <name type="scientific">bioreactor metagenome</name>
    <dbReference type="NCBI Taxonomy" id="1076179"/>
    <lineage>
        <taxon>unclassified sequences</taxon>
        <taxon>metagenomes</taxon>
        <taxon>ecological metagenomes</taxon>
    </lineage>
</organism>
<sequence length="82" mass="9220">MNILTVKAPGILNSIHGASLKGHYLILPFDGAELCCCYNTVFRQRICIRQLNHLFVRAALCQPADGVLTPCQREHCQQKHCQ</sequence>
<proteinExistence type="predicted"/>
<name>A0A645CF42_9ZZZZ</name>